<protein>
    <submittedName>
        <fullName evidence="5">Transcriptional regulator</fullName>
    </submittedName>
</protein>
<dbReference type="Pfam" id="PF01638">
    <property type="entry name" value="HxlR"/>
    <property type="match status" value="1"/>
</dbReference>
<feature type="domain" description="HTH hxlR-type" evidence="4">
    <location>
        <begin position="20"/>
        <end position="118"/>
    </location>
</feature>
<evidence type="ECO:0000313" key="8">
    <source>
        <dbReference type="Proteomes" id="UP000275024"/>
    </source>
</evidence>
<organism evidence="5 8">
    <name type="scientific">Streptomyces radicis</name>
    <dbReference type="NCBI Taxonomy" id="1750517"/>
    <lineage>
        <taxon>Bacteria</taxon>
        <taxon>Bacillati</taxon>
        <taxon>Actinomycetota</taxon>
        <taxon>Actinomycetes</taxon>
        <taxon>Kitasatosporales</taxon>
        <taxon>Streptomycetaceae</taxon>
        <taxon>Streptomyces</taxon>
    </lineage>
</organism>
<evidence type="ECO:0000256" key="2">
    <source>
        <dbReference type="ARBA" id="ARBA00023125"/>
    </source>
</evidence>
<dbReference type="OrthoDB" id="370168at2"/>
<dbReference type="PANTHER" id="PTHR33204:SF37">
    <property type="entry name" value="HTH-TYPE TRANSCRIPTIONAL REGULATOR YODB"/>
    <property type="match status" value="1"/>
</dbReference>
<keyword evidence="7" id="KW-1185">Reference proteome</keyword>
<dbReference type="InterPro" id="IPR036388">
    <property type="entry name" value="WH-like_DNA-bd_sf"/>
</dbReference>
<keyword evidence="2" id="KW-0238">DNA-binding</keyword>
<dbReference type="GO" id="GO:0003677">
    <property type="term" value="F:DNA binding"/>
    <property type="evidence" value="ECO:0007669"/>
    <property type="project" value="UniProtKB-KW"/>
</dbReference>
<dbReference type="Proteomes" id="UP000275024">
    <property type="component" value="Unassembled WGS sequence"/>
</dbReference>
<comment type="caution">
    <text evidence="5">The sequence shown here is derived from an EMBL/GenBank/DDBJ whole genome shotgun (WGS) entry which is preliminary data.</text>
</comment>
<dbReference type="EMBL" id="RBDY01000026">
    <property type="protein sequence ID" value="RKN16718.1"/>
    <property type="molecule type" value="Genomic_DNA"/>
</dbReference>
<keyword evidence="1" id="KW-0805">Transcription regulation</keyword>
<dbReference type="Proteomes" id="UP000268652">
    <property type="component" value="Unassembled WGS sequence"/>
</dbReference>
<accession>A0A3A9VW05</accession>
<dbReference type="PANTHER" id="PTHR33204">
    <property type="entry name" value="TRANSCRIPTIONAL REGULATOR, MARR FAMILY"/>
    <property type="match status" value="1"/>
</dbReference>
<proteinExistence type="predicted"/>
<dbReference type="AlphaFoldDB" id="A0A3A9VW05"/>
<sequence length="131" mass="14458">MGTRAESGTDERRGVFDGDCPARSVLDHVTSRWGVLILCALHEGPLRFSQLRDGIGGISEKMLSQSLRVLARDGLLTREVRPVVPVRVSYALTPVGRELSVPLRATLDVIAARLPDIQRAWERTDEQRANG</sequence>
<name>A0A3A9VW05_9ACTN</name>
<dbReference type="InterPro" id="IPR036390">
    <property type="entry name" value="WH_DNA-bd_sf"/>
</dbReference>
<dbReference type="SUPFAM" id="SSF46785">
    <property type="entry name" value="Winged helix' DNA-binding domain"/>
    <property type="match status" value="1"/>
</dbReference>
<dbReference type="Gene3D" id="1.10.10.10">
    <property type="entry name" value="Winged helix-like DNA-binding domain superfamily/Winged helix DNA-binding domain"/>
    <property type="match status" value="1"/>
</dbReference>
<dbReference type="PROSITE" id="PS51118">
    <property type="entry name" value="HTH_HXLR"/>
    <property type="match status" value="1"/>
</dbReference>
<evidence type="ECO:0000259" key="4">
    <source>
        <dbReference type="PROSITE" id="PS51118"/>
    </source>
</evidence>
<evidence type="ECO:0000313" key="6">
    <source>
        <dbReference type="EMBL" id="RKN16718.1"/>
    </source>
</evidence>
<dbReference type="EMBL" id="RBDX01000028">
    <property type="protein sequence ID" value="RKN05185.1"/>
    <property type="molecule type" value="Genomic_DNA"/>
</dbReference>
<keyword evidence="3" id="KW-0804">Transcription</keyword>
<dbReference type="RefSeq" id="WP_120699486.1">
    <property type="nucleotide sequence ID" value="NZ_RBDX01000028.1"/>
</dbReference>
<evidence type="ECO:0000313" key="5">
    <source>
        <dbReference type="EMBL" id="RKN05185.1"/>
    </source>
</evidence>
<gene>
    <name evidence="6" type="ORF">D7318_25125</name>
    <name evidence="5" type="ORF">D7319_25760</name>
</gene>
<evidence type="ECO:0000256" key="1">
    <source>
        <dbReference type="ARBA" id="ARBA00023015"/>
    </source>
</evidence>
<dbReference type="InterPro" id="IPR002577">
    <property type="entry name" value="HTH_HxlR"/>
</dbReference>
<reference evidence="7 8" key="1">
    <citation type="submission" date="2018-09" db="EMBL/GenBank/DDBJ databases">
        <title>Streptomyces sp. nov. DS1-2, an endophytic actinomycete isolated from roots of Dendrobium scabrilingue.</title>
        <authorList>
            <person name="Kuncharoen N."/>
            <person name="Kudo T."/>
            <person name="Ohkuma M."/>
            <person name="Yuki M."/>
            <person name="Tanasupawat S."/>
        </authorList>
    </citation>
    <scope>NUCLEOTIDE SEQUENCE [LARGE SCALE GENOMIC DNA]</scope>
    <source>
        <strain evidence="5 8">AZ1-7</strain>
        <strain evidence="6 7">DS1-2</strain>
    </source>
</reference>
<evidence type="ECO:0000313" key="7">
    <source>
        <dbReference type="Proteomes" id="UP000268652"/>
    </source>
</evidence>
<evidence type="ECO:0000256" key="3">
    <source>
        <dbReference type="ARBA" id="ARBA00023163"/>
    </source>
</evidence>